<dbReference type="Pfam" id="PF01609">
    <property type="entry name" value="DDE_Tnp_1"/>
    <property type="match status" value="1"/>
</dbReference>
<dbReference type="Proteomes" id="UP000819052">
    <property type="component" value="Unassembled WGS sequence"/>
</dbReference>
<feature type="domain" description="Transposase IS4-like" evidence="1">
    <location>
        <begin position="1"/>
        <end position="73"/>
    </location>
</feature>
<dbReference type="EMBL" id="VVIW01000007">
    <property type="protein sequence ID" value="NHZ41375.1"/>
    <property type="molecule type" value="Genomic_DNA"/>
</dbReference>
<organism evidence="2 3">
    <name type="scientific">Massilia aquatica</name>
    <dbReference type="NCBI Taxonomy" id="2609000"/>
    <lineage>
        <taxon>Bacteria</taxon>
        <taxon>Pseudomonadati</taxon>
        <taxon>Pseudomonadota</taxon>
        <taxon>Betaproteobacteria</taxon>
        <taxon>Burkholderiales</taxon>
        <taxon>Oxalobacteraceae</taxon>
        <taxon>Telluria group</taxon>
        <taxon>Massilia</taxon>
    </lineage>
</organism>
<proteinExistence type="predicted"/>
<dbReference type="InterPro" id="IPR002559">
    <property type="entry name" value="Transposase_11"/>
</dbReference>
<sequence>MNAHVEIDMATGLVHSVVGTAGNASDVTQAHALLHGGEMAVLGDAGYQGVAKPPENTGKAIDWHSAMRSGLRKALKKNRPGV</sequence>
<accession>A0ABX0M2G6</accession>
<gene>
    <name evidence="2" type="ORF">F1609_14600</name>
</gene>
<evidence type="ECO:0000313" key="2">
    <source>
        <dbReference type="EMBL" id="NHZ41375.1"/>
    </source>
</evidence>
<reference evidence="2 3" key="1">
    <citation type="submission" date="2019-09" db="EMBL/GenBank/DDBJ databases">
        <title>Taxonomy of Antarctic Massilia spp.: description of Massilia rubra sp. nov., Massilia aquatica sp. nov., Massilia mucilaginosa sp. nov., Massilia frigida sp. nov. isolated from streams, lakes and regoliths.</title>
        <authorList>
            <person name="Holochova P."/>
            <person name="Sedlacek I."/>
            <person name="Kralova S."/>
            <person name="Maslanova I."/>
            <person name="Busse H.-J."/>
            <person name="Stankova E."/>
            <person name="Vrbovska V."/>
            <person name="Kovarovic V."/>
            <person name="Bartak M."/>
            <person name="Svec P."/>
            <person name="Pantucek R."/>
        </authorList>
    </citation>
    <scope>NUCLEOTIDE SEQUENCE [LARGE SCALE GENOMIC DNA]</scope>
    <source>
        <strain evidence="2 3">CCM 8693</strain>
    </source>
</reference>
<keyword evidence="3" id="KW-1185">Reference proteome</keyword>
<evidence type="ECO:0000259" key="1">
    <source>
        <dbReference type="Pfam" id="PF01609"/>
    </source>
</evidence>
<name>A0ABX0M2G6_9BURK</name>
<protein>
    <submittedName>
        <fullName evidence="2">Transposase</fullName>
    </submittedName>
</protein>
<comment type="caution">
    <text evidence="2">The sequence shown here is derived from an EMBL/GenBank/DDBJ whole genome shotgun (WGS) entry which is preliminary data.</text>
</comment>
<evidence type="ECO:0000313" key="3">
    <source>
        <dbReference type="Proteomes" id="UP000819052"/>
    </source>
</evidence>